<dbReference type="EMBL" id="FLQY01000041">
    <property type="protein sequence ID" value="SBT04793.1"/>
    <property type="molecule type" value="Genomic_DNA"/>
</dbReference>
<name>A0A1A8XLG8_9RHOO</name>
<reference evidence="1 2" key="1">
    <citation type="submission" date="2016-06" db="EMBL/GenBank/DDBJ databases">
        <authorList>
            <person name="Kjaerup R.B."/>
            <person name="Dalgaard T.S."/>
            <person name="Juul-Madsen H.R."/>
        </authorList>
    </citation>
    <scope>NUCLEOTIDE SEQUENCE [LARGE SCALE GENOMIC DNA]</scope>
    <source>
        <strain evidence="1">2</strain>
    </source>
</reference>
<dbReference type="Gene3D" id="3.30.565.10">
    <property type="entry name" value="Histidine kinase-like ATPase, C-terminal domain"/>
    <property type="match status" value="1"/>
</dbReference>
<keyword evidence="2" id="KW-1185">Reference proteome</keyword>
<dbReference type="AlphaFoldDB" id="A0A1A8XLG8"/>
<dbReference type="SUPFAM" id="SSF55874">
    <property type="entry name" value="ATPase domain of HSP90 chaperone/DNA topoisomerase II/histidine kinase"/>
    <property type="match status" value="1"/>
</dbReference>
<accession>A0A1A8XLG8</accession>
<proteinExistence type="predicted"/>
<dbReference type="RefSeq" id="WP_186409930.1">
    <property type="nucleotide sequence ID" value="NZ_FLQY01000041.1"/>
</dbReference>
<dbReference type="Proteomes" id="UP000199600">
    <property type="component" value="Unassembled WGS sequence"/>
</dbReference>
<sequence length="277" mass="31362">MNKNFAIVSVTSKPKVLQEDDIVVGKDILELLANAMYIDPLTIYREYIQNSADSIDEARQVGLSVDEPKIEISLDHSNRTVRIRDNGESIPNAEFVKRITAIGASHKRGRNLRGFRGVGRLSGLGYCQELVFRGKAEGDSKIVEVSWNSRALKEKVRDLNYSGSLTDLIREVVSYKETPASDKEQRYFEVELRKVGRLKNDLLMNEQLIRSYLSQVAPVPFHPDFSFGPEIQEFLSGRGVHPPVRIELNDSTGPIYHRARNQIEFNPRVMMVQSGSI</sequence>
<protein>
    <submittedName>
        <fullName evidence="1">Uncharacterized protein</fullName>
    </submittedName>
</protein>
<evidence type="ECO:0000313" key="1">
    <source>
        <dbReference type="EMBL" id="SBT04793.1"/>
    </source>
</evidence>
<evidence type="ECO:0000313" key="2">
    <source>
        <dbReference type="Proteomes" id="UP000199600"/>
    </source>
</evidence>
<gene>
    <name evidence="1" type="ORF">PROAA_1350025</name>
</gene>
<dbReference type="Pfam" id="PF13589">
    <property type="entry name" value="HATPase_c_3"/>
    <property type="match status" value="1"/>
</dbReference>
<dbReference type="InterPro" id="IPR036890">
    <property type="entry name" value="HATPase_C_sf"/>
</dbReference>
<organism evidence="1 2">
    <name type="scientific">Candidatus Propionivibrio aalborgensis</name>
    <dbReference type="NCBI Taxonomy" id="1860101"/>
    <lineage>
        <taxon>Bacteria</taxon>
        <taxon>Pseudomonadati</taxon>
        <taxon>Pseudomonadota</taxon>
        <taxon>Betaproteobacteria</taxon>
        <taxon>Rhodocyclales</taxon>
        <taxon>Rhodocyclaceae</taxon>
        <taxon>Propionivibrio</taxon>
    </lineage>
</organism>